<evidence type="ECO:0000313" key="9">
    <source>
        <dbReference type="EMBL" id="OJJ52473.1"/>
    </source>
</evidence>
<dbReference type="PANTHER" id="PTHR33048">
    <property type="entry name" value="PTH11-LIKE INTEGRAL MEMBRANE PROTEIN (AFU_ORTHOLOGUE AFUA_5G11245)"/>
    <property type="match status" value="1"/>
</dbReference>
<evidence type="ECO:0000256" key="7">
    <source>
        <dbReference type="SAM" id="Phobius"/>
    </source>
</evidence>
<dbReference type="STRING" id="1036612.A0A1L9SZL0"/>
<feature type="compositionally biased region" description="Polar residues" evidence="6">
    <location>
        <begin position="293"/>
        <end position="309"/>
    </location>
</feature>
<feature type="region of interest" description="Disordered" evidence="6">
    <location>
        <begin position="289"/>
        <end position="351"/>
    </location>
</feature>
<protein>
    <recommendedName>
        <fullName evidence="8">Rhodopsin domain-containing protein</fullName>
    </recommendedName>
</protein>
<evidence type="ECO:0000256" key="6">
    <source>
        <dbReference type="SAM" id="MobiDB-lite"/>
    </source>
</evidence>
<dbReference type="InterPro" id="IPR052337">
    <property type="entry name" value="SAT4-like"/>
</dbReference>
<dbReference type="RefSeq" id="XP_040696279.1">
    <property type="nucleotide sequence ID" value="XM_040844087.1"/>
</dbReference>
<feature type="transmembrane region" description="Helical" evidence="7">
    <location>
        <begin position="256"/>
        <end position="275"/>
    </location>
</feature>
<feature type="transmembrane region" description="Helical" evidence="7">
    <location>
        <begin position="214"/>
        <end position="236"/>
    </location>
</feature>
<evidence type="ECO:0000256" key="4">
    <source>
        <dbReference type="ARBA" id="ARBA00023136"/>
    </source>
</evidence>
<dbReference type="OrthoDB" id="4525788at2759"/>
<dbReference type="GeneID" id="63760160"/>
<feature type="transmembrane region" description="Helical" evidence="7">
    <location>
        <begin position="54"/>
        <end position="77"/>
    </location>
</feature>
<comment type="similarity">
    <text evidence="5">Belongs to the SAT4 family.</text>
</comment>
<name>A0A1L9SZL0_9EURO</name>
<dbReference type="PANTHER" id="PTHR33048:SF123">
    <property type="entry name" value="INTEGRAL MEMBRANE PROTEIN"/>
    <property type="match status" value="1"/>
</dbReference>
<dbReference type="Pfam" id="PF20684">
    <property type="entry name" value="Fung_rhodopsin"/>
    <property type="match status" value="1"/>
</dbReference>
<dbReference type="Proteomes" id="UP000184356">
    <property type="component" value="Unassembled WGS sequence"/>
</dbReference>
<keyword evidence="2 7" id="KW-0812">Transmembrane</keyword>
<accession>A0A1L9SZL0</accession>
<evidence type="ECO:0000313" key="10">
    <source>
        <dbReference type="Proteomes" id="UP000184356"/>
    </source>
</evidence>
<sequence>MLFPVQTRGLAPDEQYQQSLAYGLIIGTAALSLAVCGLRLYTRSAVIKSFGPDDVAVCIALVVTQAFNGLGIAVVYHGQGQHMQNVSAEHRAIWLKLYYAAMCLYLYASLSVKLSILIFLRRIFYVTSWMPRLTAGLMVCQAVFSVSGSFVLAFQCSPPRAAFDMSIKNPHCYTRYTLYQITLYQAVLIFVGDLIMLVAPMPILLGLKMPTRKIIALLAIFGSGIIACIAPIVRFSTLDYLREGSQDLTFDATSSLYWMAIEFNLGLVAGSLSSLRPLPLFRKFGSSKDSRYKQSSRSNPYELQSTPVRNSAKARKKGSLGMGTTILQETRNESQERIIQQTKAHDLQSRH</sequence>
<evidence type="ECO:0000259" key="8">
    <source>
        <dbReference type="Pfam" id="PF20684"/>
    </source>
</evidence>
<dbReference type="GO" id="GO:0016020">
    <property type="term" value="C:membrane"/>
    <property type="evidence" value="ECO:0007669"/>
    <property type="project" value="UniProtKB-SubCell"/>
</dbReference>
<evidence type="ECO:0000256" key="2">
    <source>
        <dbReference type="ARBA" id="ARBA00022692"/>
    </source>
</evidence>
<dbReference type="AlphaFoldDB" id="A0A1L9SZL0"/>
<keyword evidence="4 7" id="KW-0472">Membrane</keyword>
<feature type="transmembrane region" description="Helical" evidence="7">
    <location>
        <begin position="20"/>
        <end position="42"/>
    </location>
</feature>
<evidence type="ECO:0000256" key="5">
    <source>
        <dbReference type="ARBA" id="ARBA00038359"/>
    </source>
</evidence>
<reference evidence="10" key="1">
    <citation type="journal article" date="2017" name="Genome Biol.">
        <title>Comparative genomics reveals high biological diversity and specific adaptations in the industrially and medically important fungal genus Aspergillus.</title>
        <authorList>
            <person name="de Vries R.P."/>
            <person name="Riley R."/>
            <person name="Wiebenga A."/>
            <person name="Aguilar-Osorio G."/>
            <person name="Amillis S."/>
            <person name="Uchima C.A."/>
            <person name="Anderluh G."/>
            <person name="Asadollahi M."/>
            <person name="Askin M."/>
            <person name="Barry K."/>
            <person name="Battaglia E."/>
            <person name="Bayram O."/>
            <person name="Benocci T."/>
            <person name="Braus-Stromeyer S.A."/>
            <person name="Caldana C."/>
            <person name="Canovas D."/>
            <person name="Cerqueira G.C."/>
            <person name="Chen F."/>
            <person name="Chen W."/>
            <person name="Choi C."/>
            <person name="Clum A."/>
            <person name="Dos Santos R.A."/>
            <person name="Damasio A.R."/>
            <person name="Diallinas G."/>
            <person name="Emri T."/>
            <person name="Fekete E."/>
            <person name="Flipphi M."/>
            <person name="Freyberg S."/>
            <person name="Gallo A."/>
            <person name="Gournas C."/>
            <person name="Habgood R."/>
            <person name="Hainaut M."/>
            <person name="Harispe M.L."/>
            <person name="Henrissat B."/>
            <person name="Hilden K.S."/>
            <person name="Hope R."/>
            <person name="Hossain A."/>
            <person name="Karabika E."/>
            <person name="Karaffa L."/>
            <person name="Karanyi Z."/>
            <person name="Krasevec N."/>
            <person name="Kuo A."/>
            <person name="Kusch H."/>
            <person name="LaButti K."/>
            <person name="Lagendijk E.L."/>
            <person name="Lapidus A."/>
            <person name="Levasseur A."/>
            <person name="Lindquist E."/>
            <person name="Lipzen A."/>
            <person name="Logrieco A.F."/>
            <person name="MacCabe A."/>
            <person name="Maekelae M.R."/>
            <person name="Malavazi I."/>
            <person name="Melin P."/>
            <person name="Meyer V."/>
            <person name="Mielnichuk N."/>
            <person name="Miskei M."/>
            <person name="Molnar A.P."/>
            <person name="Mule G."/>
            <person name="Ngan C.Y."/>
            <person name="Orejas M."/>
            <person name="Orosz E."/>
            <person name="Ouedraogo J.P."/>
            <person name="Overkamp K.M."/>
            <person name="Park H.-S."/>
            <person name="Perrone G."/>
            <person name="Piumi F."/>
            <person name="Punt P.J."/>
            <person name="Ram A.F."/>
            <person name="Ramon A."/>
            <person name="Rauscher S."/>
            <person name="Record E."/>
            <person name="Riano-Pachon D.M."/>
            <person name="Robert V."/>
            <person name="Roehrig J."/>
            <person name="Ruller R."/>
            <person name="Salamov A."/>
            <person name="Salih N.S."/>
            <person name="Samson R.A."/>
            <person name="Sandor E."/>
            <person name="Sanguinetti M."/>
            <person name="Schuetze T."/>
            <person name="Sepcic K."/>
            <person name="Shelest E."/>
            <person name="Sherlock G."/>
            <person name="Sophianopoulou V."/>
            <person name="Squina F.M."/>
            <person name="Sun H."/>
            <person name="Susca A."/>
            <person name="Todd R.B."/>
            <person name="Tsang A."/>
            <person name="Unkles S.E."/>
            <person name="van de Wiele N."/>
            <person name="van Rossen-Uffink D."/>
            <person name="Oliveira J.V."/>
            <person name="Vesth T.C."/>
            <person name="Visser J."/>
            <person name="Yu J.-H."/>
            <person name="Zhou M."/>
            <person name="Andersen M.R."/>
            <person name="Archer D.B."/>
            <person name="Baker S.E."/>
            <person name="Benoit I."/>
            <person name="Brakhage A.A."/>
            <person name="Braus G.H."/>
            <person name="Fischer R."/>
            <person name="Frisvad J.C."/>
            <person name="Goldman G.H."/>
            <person name="Houbraken J."/>
            <person name="Oakley B."/>
            <person name="Pocsi I."/>
            <person name="Scazzocchio C."/>
            <person name="Seiboth B."/>
            <person name="vanKuyk P.A."/>
            <person name="Wortman J."/>
            <person name="Dyer P.S."/>
            <person name="Grigoriev I.V."/>
        </authorList>
    </citation>
    <scope>NUCLEOTIDE SEQUENCE [LARGE SCALE GENOMIC DNA]</scope>
    <source>
        <strain evidence="10">CBS 593.65</strain>
    </source>
</reference>
<dbReference type="EMBL" id="KV878601">
    <property type="protein sequence ID" value="OJJ52473.1"/>
    <property type="molecule type" value="Genomic_DNA"/>
</dbReference>
<dbReference type="VEuPathDB" id="FungiDB:ASPSYDRAFT_214233"/>
<feature type="domain" description="Rhodopsin" evidence="8">
    <location>
        <begin position="38"/>
        <end position="278"/>
    </location>
</feature>
<comment type="subcellular location">
    <subcellularLocation>
        <location evidence="1">Membrane</location>
        <topology evidence="1">Multi-pass membrane protein</topology>
    </subcellularLocation>
</comment>
<keyword evidence="10" id="KW-1185">Reference proteome</keyword>
<feature type="transmembrane region" description="Helical" evidence="7">
    <location>
        <begin position="97"/>
        <end position="120"/>
    </location>
</feature>
<proteinExistence type="inferred from homology"/>
<evidence type="ECO:0000256" key="1">
    <source>
        <dbReference type="ARBA" id="ARBA00004141"/>
    </source>
</evidence>
<dbReference type="InterPro" id="IPR049326">
    <property type="entry name" value="Rhodopsin_dom_fungi"/>
</dbReference>
<evidence type="ECO:0000256" key="3">
    <source>
        <dbReference type="ARBA" id="ARBA00022989"/>
    </source>
</evidence>
<feature type="transmembrane region" description="Helical" evidence="7">
    <location>
        <begin position="132"/>
        <end position="154"/>
    </location>
</feature>
<gene>
    <name evidence="9" type="ORF">ASPSYDRAFT_214233</name>
</gene>
<feature type="transmembrane region" description="Helical" evidence="7">
    <location>
        <begin position="183"/>
        <end position="207"/>
    </location>
</feature>
<keyword evidence="3 7" id="KW-1133">Transmembrane helix</keyword>
<organism evidence="9 10">
    <name type="scientific">Aspergillus sydowii CBS 593.65</name>
    <dbReference type="NCBI Taxonomy" id="1036612"/>
    <lineage>
        <taxon>Eukaryota</taxon>
        <taxon>Fungi</taxon>
        <taxon>Dikarya</taxon>
        <taxon>Ascomycota</taxon>
        <taxon>Pezizomycotina</taxon>
        <taxon>Eurotiomycetes</taxon>
        <taxon>Eurotiomycetidae</taxon>
        <taxon>Eurotiales</taxon>
        <taxon>Aspergillaceae</taxon>
        <taxon>Aspergillus</taxon>
        <taxon>Aspergillus subgen. Nidulantes</taxon>
    </lineage>
</organism>